<gene>
    <name evidence="7" type="ORF">ACFOSB_14045</name>
</gene>
<accession>A0ABV7ZAE0</accession>
<evidence type="ECO:0000256" key="5">
    <source>
        <dbReference type="ARBA" id="ARBA00049117"/>
    </source>
</evidence>
<comment type="caution">
    <text evidence="7">The sequence shown here is derived from an EMBL/GenBank/DDBJ whole genome shotgun (WGS) entry which is preliminary data.</text>
</comment>
<evidence type="ECO:0000256" key="3">
    <source>
        <dbReference type="ARBA" id="ARBA00023186"/>
    </source>
</evidence>
<dbReference type="Pfam" id="PF07683">
    <property type="entry name" value="CobW_C"/>
    <property type="match status" value="1"/>
</dbReference>
<dbReference type="PANTHER" id="PTHR43603:SF1">
    <property type="entry name" value="ZINC-REGULATED GTPASE METALLOPROTEIN ACTIVATOR 1"/>
    <property type="match status" value="1"/>
</dbReference>
<comment type="similarity">
    <text evidence="4">Belongs to the SIMIBI class G3E GTPase family. ZNG1 subfamily.</text>
</comment>
<sequence length="357" mass="38484">MTASLPAASVPITVLCGFLGAGKTTLLNHLLSQTGGRRTAVIVNEFGAVNIDASLIVKTDEHITELSNGCICCTLRGDLLHAVDELLATRDLDAILIESTGIGEPLPIAQSFCLTPEELEITAEPGQPAIPDLIGRVHVDAMITVVDSAQFFELWNRQDSIPGDDLERGFGELLAEQLEFADIVVLNKTDLATPDDVQRLRELVGITNPRARVLEAVRGTLPAEELLGVGLFDPEASMQLDAWMAELGKEHTPESETYGLGTVVYRSDVPFDPERFQHALCQGLPRNVIRSKGWVNLGDGMATLWNHTGRQLALEQAGTWHDPAQAHSEIVFIGHGLDPVALHHLLDSAVAAPAGAR</sequence>
<dbReference type="InterPro" id="IPR011629">
    <property type="entry name" value="CobW-like_C"/>
</dbReference>
<evidence type="ECO:0000256" key="2">
    <source>
        <dbReference type="ARBA" id="ARBA00022801"/>
    </source>
</evidence>
<protein>
    <submittedName>
        <fullName evidence="7">CobW family GTP-binding protein</fullName>
    </submittedName>
</protein>
<name>A0ABV7ZAE0_9DEIO</name>
<dbReference type="InterPro" id="IPR003495">
    <property type="entry name" value="CobW/HypB/UreG_nucleotide-bd"/>
</dbReference>
<feature type="domain" description="CobW C-terminal" evidence="6">
    <location>
        <begin position="260"/>
        <end position="350"/>
    </location>
</feature>
<dbReference type="InterPro" id="IPR027417">
    <property type="entry name" value="P-loop_NTPase"/>
</dbReference>
<dbReference type="RefSeq" id="WP_322472961.1">
    <property type="nucleotide sequence ID" value="NZ_JBHRZG010000016.1"/>
</dbReference>
<reference evidence="8" key="1">
    <citation type="journal article" date="2019" name="Int. J. Syst. Evol. Microbiol.">
        <title>The Global Catalogue of Microorganisms (GCM) 10K type strain sequencing project: providing services to taxonomists for standard genome sequencing and annotation.</title>
        <authorList>
            <consortium name="The Broad Institute Genomics Platform"/>
            <consortium name="The Broad Institute Genome Sequencing Center for Infectious Disease"/>
            <person name="Wu L."/>
            <person name="Ma J."/>
        </authorList>
    </citation>
    <scope>NUCLEOTIDE SEQUENCE [LARGE SCALE GENOMIC DNA]</scope>
    <source>
        <strain evidence="8">CCTCC AB 2017081</strain>
    </source>
</reference>
<dbReference type="SUPFAM" id="SSF52540">
    <property type="entry name" value="P-loop containing nucleoside triphosphate hydrolases"/>
    <property type="match status" value="1"/>
</dbReference>
<dbReference type="Gene3D" id="3.40.50.300">
    <property type="entry name" value="P-loop containing nucleotide triphosphate hydrolases"/>
    <property type="match status" value="1"/>
</dbReference>
<evidence type="ECO:0000256" key="1">
    <source>
        <dbReference type="ARBA" id="ARBA00022741"/>
    </source>
</evidence>
<dbReference type="EMBL" id="JBHRZG010000016">
    <property type="protein sequence ID" value="MFC3833984.1"/>
    <property type="molecule type" value="Genomic_DNA"/>
</dbReference>
<evidence type="ECO:0000313" key="7">
    <source>
        <dbReference type="EMBL" id="MFC3833984.1"/>
    </source>
</evidence>
<dbReference type="InterPro" id="IPR036627">
    <property type="entry name" value="CobW-likC_sf"/>
</dbReference>
<dbReference type="PANTHER" id="PTHR43603">
    <property type="entry name" value="COBW DOMAIN-CONTAINING PROTEIN DDB_G0274527"/>
    <property type="match status" value="1"/>
</dbReference>
<keyword evidence="3" id="KW-0143">Chaperone</keyword>
<organism evidence="7 8">
    <name type="scientific">Deinococcus rufus</name>
    <dbReference type="NCBI Taxonomy" id="2136097"/>
    <lineage>
        <taxon>Bacteria</taxon>
        <taxon>Thermotogati</taxon>
        <taxon>Deinococcota</taxon>
        <taxon>Deinococci</taxon>
        <taxon>Deinococcales</taxon>
        <taxon>Deinococcaceae</taxon>
        <taxon>Deinococcus</taxon>
    </lineage>
</organism>
<dbReference type="CDD" id="cd03112">
    <property type="entry name" value="CobW-like"/>
    <property type="match status" value="1"/>
</dbReference>
<keyword evidence="1" id="KW-0547">Nucleotide-binding</keyword>
<evidence type="ECO:0000313" key="8">
    <source>
        <dbReference type="Proteomes" id="UP001595803"/>
    </source>
</evidence>
<comment type="catalytic activity">
    <reaction evidence="5">
        <text>GTP + H2O = GDP + phosphate + H(+)</text>
        <dbReference type="Rhea" id="RHEA:19669"/>
        <dbReference type="ChEBI" id="CHEBI:15377"/>
        <dbReference type="ChEBI" id="CHEBI:15378"/>
        <dbReference type="ChEBI" id="CHEBI:37565"/>
        <dbReference type="ChEBI" id="CHEBI:43474"/>
        <dbReference type="ChEBI" id="CHEBI:58189"/>
    </reaction>
    <physiologicalReaction direction="left-to-right" evidence="5">
        <dbReference type="Rhea" id="RHEA:19670"/>
    </physiologicalReaction>
</comment>
<keyword evidence="8" id="KW-1185">Reference proteome</keyword>
<evidence type="ECO:0000256" key="4">
    <source>
        <dbReference type="ARBA" id="ARBA00034320"/>
    </source>
</evidence>
<dbReference type="SUPFAM" id="SSF90002">
    <property type="entry name" value="Hypothetical protein YjiA, C-terminal domain"/>
    <property type="match status" value="1"/>
</dbReference>
<dbReference type="SMART" id="SM00833">
    <property type="entry name" value="CobW_C"/>
    <property type="match status" value="1"/>
</dbReference>
<dbReference type="Proteomes" id="UP001595803">
    <property type="component" value="Unassembled WGS sequence"/>
</dbReference>
<keyword evidence="2" id="KW-0378">Hydrolase</keyword>
<evidence type="ECO:0000259" key="6">
    <source>
        <dbReference type="SMART" id="SM00833"/>
    </source>
</evidence>
<dbReference type="Gene3D" id="3.30.1220.10">
    <property type="entry name" value="CobW-like, C-terminal domain"/>
    <property type="match status" value="1"/>
</dbReference>
<proteinExistence type="inferred from homology"/>
<dbReference type="InterPro" id="IPR051927">
    <property type="entry name" value="Zn_Chap_cDPG_Synth"/>
</dbReference>
<dbReference type="Pfam" id="PF02492">
    <property type="entry name" value="cobW"/>
    <property type="match status" value="1"/>
</dbReference>